<dbReference type="Proteomes" id="UP000290174">
    <property type="component" value="Unassembled WGS sequence"/>
</dbReference>
<dbReference type="RefSeq" id="WP_128932500.1">
    <property type="nucleotide sequence ID" value="NZ_CP022221.1"/>
</dbReference>
<dbReference type="AlphaFoldDB" id="A0A4Q0Q9Z3"/>
<name>A0A4Q0Q9Z3_9BRAD</name>
<comment type="caution">
    <text evidence="1">The sequence shown here is derived from an EMBL/GenBank/DDBJ whole genome shotgun (WGS) entry which is preliminary data.</text>
</comment>
<organism evidence="1 2">
    <name type="scientific">Bradyrhizobium zhanjiangense</name>
    <dbReference type="NCBI Taxonomy" id="1325107"/>
    <lineage>
        <taxon>Bacteria</taxon>
        <taxon>Pseudomonadati</taxon>
        <taxon>Pseudomonadota</taxon>
        <taxon>Alphaproteobacteria</taxon>
        <taxon>Hyphomicrobiales</taxon>
        <taxon>Nitrobacteraceae</taxon>
        <taxon>Bradyrhizobium</taxon>
    </lineage>
</organism>
<gene>
    <name evidence="1" type="ORF">EAS61_34040</name>
</gene>
<reference evidence="1 2" key="1">
    <citation type="submission" date="2018-11" db="EMBL/GenBank/DDBJ databases">
        <title>Bradyrhizobium sp. nov., isolated from effective nodules of peanut in China.</title>
        <authorList>
            <person name="Li Y."/>
        </authorList>
    </citation>
    <scope>NUCLEOTIDE SEQUENCE [LARGE SCALE GENOMIC DNA]</scope>
    <source>
        <strain evidence="1 2">CCBAU 51770</strain>
    </source>
</reference>
<dbReference type="EMBL" id="RKMK01000050">
    <property type="protein sequence ID" value="RXG86145.1"/>
    <property type="molecule type" value="Genomic_DNA"/>
</dbReference>
<evidence type="ECO:0000313" key="1">
    <source>
        <dbReference type="EMBL" id="RXG86145.1"/>
    </source>
</evidence>
<sequence length="67" mass="7621">MKAAPPGWQPHQIVTRIDGWVIDPENEDRIPRAIAELMARAMPQPSEIEVIRARMLARHRLILGTLS</sequence>
<protein>
    <submittedName>
        <fullName evidence="1">Uncharacterized protein</fullName>
    </submittedName>
</protein>
<evidence type="ECO:0000313" key="2">
    <source>
        <dbReference type="Proteomes" id="UP000290174"/>
    </source>
</evidence>
<accession>A0A4Q0Q9Z3</accession>
<proteinExistence type="predicted"/>